<evidence type="ECO:0000256" key="1">
    <source>
        <dbReference type="ARBA" id="ARBA00000612"/>
    </source>
</evidence>
<feature type="signal peptide" evidence="15">
    <location>
        <begin position="1"/>
        <end position="26"/>
    </location>
</feature>
<evidence type="ECO:0000256" key="9">
    <source>
        <dbReference type="ARBA" id="ARBA00022723"/>
    </source>
</evidence>
<evidence type="ECO:0000256" key="7">
    <source>
        <dbReference type="ARBA" id="ARBA00022525"/>
    </source>
</evidence>
<evidence type="ECO:0000256" key="3">
    <source>
        <dbReference type="ARBA" id="ARBA00004613"/>
    </source>
</evidence>
<gene>
    <name evidence="16" type="ORF">P8A20_34085</name>
</gene>
<evidence type="ECO:0000256" key="8">
    <source>
        <dbReference type="ARBA" id="ARBA00022670"/>
    </source>
</evidence>
<dbReference type="EC" id="3.4.24.77" evidence="5"/>
<keyword evidence="13" id="KW-1015">Disulfide bond</keyword>
<comment type="subcellular location">
    <subcellularLocation>
        <location evidence="3">Secreted</location>
    </subcellularLocation>
</comment>
<evidence type="ECO:0000256" key="15">
    <source>
        <dbReference type="SAM" id="SignalP"/>
    </source>
</evidence>
<evidence type="ECO:0000256" key="5">
    <source>
        <dbReference type="ARBA" id="ARBA00012325"/>
    </source>
</evidence>
<evidence type="ECO:0000256" key="10">
    <source>
        <dbReference type="ARBA" id="ARBA00022801"/>
    </source>
</evidence>
<evidence type="ECO:0000256" key="4">
    <source>
        <dbReference type="ARBA" id="ARBA00006571"/>
    </source>
</evidence>
<comment type="similarity">
    <text evidence="4">Belongs to the peptidase M7 family.</text>
</comment>
<keyword evidence="7" id="KW-0964">Secreted</keyword>
<dbReference type="SUPFAM" id="SSF55486">
    <property type="entry name" value="Metalloproteases ('zincins'), catalytic domain"/>
    <property type="match status" value="1"/>
</dbReference>
<dbReference type="RefSeq" id="WP_147961301.1">
    <property type="nucleotide sequence ID" value="NZ_CP120983.1"/>
</dbReference>
<evidence type="ECO:0000256" key="6">
    <source>
        <dbReference type="ARBA" id="ARBA00019129"/>
    </source>
</evidence>
<evidence type="ECO:0000313" key="17">
    <source>
        <dbReference type="Proteomes" id="UP001224433"/>
    </source>
</evidence>
<dbReference type="Gene3D" id="3.40.390.10">
    <property type="entry name" value="Collagenase (Catalytic Domain)"/>
    <property type="match status" value="1"/>
</dbReference>
<evidence type="ECO:0000256" key="12">
    <source>
        <dbReference type="ARBA" id="ARBA00023049"/>
    </source>
</evidence>
<keyword evidence="11" id="KW-0862">Zinc</keyword>
<evidence type="ECO:0000256" key="11">
    <source>
        <dbReference type="ARBA" id="ARBA00022833"/>
    </source>
</evidence>
<keyword evidence="10 16" id="KW-0378">Hydrolase</keyword>
<dbReference type="EMBL" id="CP120983">
    <property type="protein sequence ID" value="WLQ68289.1"/>
    <property type="molecule type" value="Genomic_DNA"/>
</dbReference>
<name>A0ABY9JNF9_9ACTN</name>
<keyword evidence="8" id="KW-0645">Protease</keyword>
<evidence type="ECO:0000256" key="2">
    <source>
        <dbReference type="ARBA" id="ARBA00001947"/>
    </source>
</evidence>
<proteinExistence type="inferred from homology"/>
<accession>A0ABY9JNF9</accession>
<dbReference type="InterPro" id="IPR000013">
    <property type="entry name" value="Peptidase_M7"/>
</dbReference>
<evidence type="ECO:0000256" key="14">
    <source>
        <dbReference type="ARBA" id="ARBA00029927"/>
    </source>
</evidence>
<protein>
    <recommendedName>
        <fullName evidence="6">Extracellular small neutral protease</fullName>
        <ecNumber evidence="5">3.4.24.77</ecNumber>
    </recommendedName>
    <alternativeName>
        <fullName evidence="14">Snapalysin</fullName>
    </alternativeName>
</protein>
<dbReference type="Pfam" id="PF02031">
    <property type="entry name" value="Peptidase_M7"/>
    <property type="match status" value="1"/>
</dbReference>
<comment type="cofactor">
    <cofactor evidence="2">
        <name>Zn(2+)</name>
        <dbReference type="ChEBI" id="CHEBI:29105"/>
    </cofactor>
</comment>
<dbReference type="GO" id="GO:0008237">
    <property type="term" value="F:metallopeptidase activity"/>
    <property type="evidence" value="ECO:0007669"/>
    <property type="project" value="UniProtKB-KW"/>
</dbReference>
<keyword evidence="12 16" id="KW-0482">Metalloprotease</keyword>
<keyword evidence="15" id="KW-0732">Signal</keyword>
<comment type="catalytic activity">
    <reaction evidence="1">
        <text>Hydrolyzes proteins with a preference for Tyr or Phe in the P1' position. Has no action on amino-acid p-nitroanilides.</text>
        <dbReference type="EC" id="3.4.24.77"/>
    </reaction>
</comment>
<keyword evidence="9" id="KW-0479">Metal-binding</keyword>
<evidence type="ECO:0000313" key="16">
    <source>
        <dbReference type="EMBL" id="WLQ68289.1"/>
    </source>
</evidence>
<dbReference type="InterPro" id="IPR024079">
    <property type="entry name" value="MetalloPept_cat_dom_sf"/>
</dbReference>
<reference evidence="16 17" key="1">
    <citation type="submission" date="2023-03" db="EMBL/GenBank/DDBJ databases">
        <title>Isolation and description of six Streptomyces strains from soil environments, able to metabolize different microbial glucans.</title>
        <authorList>
            <person name="Widen T."/>
            <person name="Larsbrink J."/>
        </authorList>
    </citation>
    <scope>NUCLEOTIDE SEQUENCE [LARGE SCALE GENOMIC DNA]</scope>
    <source>
        <strain evidence="16 17">Alt3</strain>
    </source>
</reference>
<sequence length="201" mass="20407">MPHSLWLKAAGTAAAIALATATAAHAAPVPEPTTAVSAAAVVTLRYDDSRAVGWEAAIAAGVASWNQNVGNVKLVEAAPGTRAEIQIVATSGWPQATLGPVRPGGQVRVELGSQAVSEGHDKTRIAAHEIGHSLGLPDTKPGPCSQLMSGSSAGITCKNAVPNATERSRVNSSYANGLASRAPAAGRTLVDAPRELVRDRG</sequence>
<evidence type="ECO:0000256" key="13">
    <source>
        <dbReference type="ARBA" id="ARBA00023157"/>
    </source>
</evidence>
<dbReference type="PRINTS" id="PR00787">
    <property type="entry name" value="NEUTRALPTASE"/>
</dbReference>
<organism evidence="16 17">
    <name type="scientific">Streptomyces glycanivorans</name>
    <dbReference type="NCBI Taxonomy" id="3033808"/>
    <lineage>
        <taxon>Bacteria</taxon>
        <taxon>Bacillati</taxon>
        <taxon>Actinomycetota</taxon>
        <taxon>Actinomycetes</taxon>
        <taxon>Kitasatosporales</taxon>
        <taxon>Streptomycetaceae</taxon>
        <taxon>Streptomyces</taxon>
    </lineage>
</organism>
<feature type="chain" id="PRO_5047510196" description="Extracellular small neutral protease" evidence="15">
    <location>
        <begin position="27"/>
        <end position="201"/>
    </location>
</feature>
<keyword evidence="17" id="KW-1185">Reference proteome</keyword>
<dbReference type="Proteomes" id="UP001224433">
    <property type="component" value="Chromosome"/>
</dbReference>